<dbReference type="RefSeq" id="WP_110524918.1">
    <property type="nucleotide sequence ID" value="NZ_QKOE01000007.1"/>
</dbReference>
<comment type="caution">
    <text evidence="1">The sequence shown here is derived from an EMBL/GenBank/DDBJ whole genome shotgun (WGS) entry which is preliminary data.</text>
</comment>
<reference evidence="1 2" key="1">
    <citation type="submission" date="2018-06" db="EMBL/GenBank/DDBJ databases">
        <title>Azoarcus communis strain SWub3 genome.</title>
        <authorList>
            <person name="Zorraquino Salvo V."/>
            <person name="Toubiana D."/>
            <person name="Blumwald E."/>
        </authorList>
    </citation>
    <scope>NUCLEOTIDE SEQUENCE [LARGE SCALE GENOMIC DNA]</scope>
    <source>
        <strain evidence="1 2">SWub3</strain>
    </source>
</reference>
<keyword evidence="2" id="KW-1185">Reference proteome</keyword>
<accession>A0A323V896</accession>
<sequence length="85" mass="9788">MNRDTTDTINHLRVLPDFDHMHHRGTPTLDHVHGSFIEVLSALECMVVMLNELECRQIRADYLKCLLEAQVERANRHLAELGALI</sequence>
<evidence type="ECO:0000313" key="2">
    <source>
        <dbReference type="Proteomes" id="UP000248259"/>
    </source>
</evidence>
<dbReference type="AlphaFoldDB" id="A0A323V896"/>
<name>A0A323V896_9RHOO</name>
<protein>
    <submittedName>
        <fullName evidence="1">Uncharacterized protein</fullName>
    </submittedName>
</protein>
<dbReference type="EMBL" id="QKOE01000007">
    <property type="protein sequence ID" value="PZA16418.1"/>
    <property type="molecule type" value="Genomic_DNA"/>
</dbReference>
<evidence type="ECO:0000313" key="1">
    <source>
        <dbReference type="EMBL" id="PZA16418.1"/>
    </source>
</evidence>
<organism evidence="1 2">
    <name type="scientific">Parazoarcus communis SWub3 = DSM 12120</name>
    <dbReference type="NCBI Taxonomy" id="1121029"/>
    <lineage>
        <taxon>Bacteria</taxon>
        <taxon>Pseudomonadati</taxon>
        <taxon>Pseudomonadota</taxon>
        <taxon>Betaproteobacteria</taxon>
        <taxon>Rhodocyclales</taxon>
        <taxon>Zoogloeaceae</taxon>
        <taxon>Parazoarcus</taxon>
    </lineage>
</organism>
<proteinExistence type="predicted"/>
<gene>
    <name evidence="1" type="ORF">DNK49_12265</name>
</gene>
<dbReference type="Proteomes" id="UP000248259">
    <property type="component" value="Unassembled WGS sequence"/>
</dbReference>